<dbReference type="SUPFAM" id="SSF52096">
    <property type="entry name" value="ClpP/crotonase"/>
    <property type="match status" value="1"/>
</dbReference>
<dbReference type="Proteomes" id="UP000470771">
    <property type="component" value="Unassembled WGS sequence"/>
</dbReference>
<dbReference type="EMBL" id="WWNE01000005">
    <property type="protein sequence ID" value="NBG65708.1"/>
    <property type="molecule type" value="Genomic_DNA"/>
</dbReference>
<dbReference type="Gene3D" id="3.90.226.10">
    <property type="entry name" value="2-enoyl-CoA Hydratase, Chain A, domain 1"/>
    <property type="match status" value="1"/>
</dbReference>
<dbReference type="InterPro" id="IPR029045">
    <property type="entry name" value="ClpP/crotonase-like_dom_sf"/>
</dbReference>
<protein>
    <submittedName>
        <fullName evidence="1">Uncharacterized protein</fullName>
    </submittedName>
</protein>
<comment type="caution">
    <text evidence="1">The sequence shown here is derived from an EMBL/GenBank/DDBJ whole genome shotgun (WGS) entry which is preliminary data.</text>
</comment>
<proteinExistence type="predicted"/>
<accession>A0A6N9NGE5</accession>
<evidence type="ECO:0000313" key="2">
    <source>
        <dbReference type="Proteomes" id="UP000470771"/>
    </source>
</evidence>
<sequence>MKTITASFLMIMINFSVIAQKPNKTIDWNTDLEFLKTQIYSIFPNAKDRINENDFNTTLARLKSEAPSLSIHEMSVEIMSLLVLTNDNDCFIYPFQEFLSSPILPLKTYFFSDGLYICDASQPYEDLIGEKIEKIGHYKVDELFQKLQTVIPADNIYYQRYQFSLYSQLPSFLKWTGAIEKEEEVDLLTSSGISKSVSFGDLSSYLKLERTLASQVGLADSQSNHEQENYWMEFWDDGKSLFVQLKAIEDQKEGNSFSDFVKEIEARIKSGKVEKVIIDNRYGGGGNGFMLNDLTALLRESKTINQKGKLFVLTSRSTKGVLLEFTSVLQLNTKATLIGEPTGEGPNTVGDRVTITLPSSKLEVQLTKLFWPTSFKFDNRKTIQPQISINYTFDNYLAKHDPWLKAIKEYNLISYEKQKPDLSTQNKLVGKYKVEGYKLKIYQEDGKLYAEVKKKLRSFFELHTELYHSKTGVLSSDIPQLIFIYEKQDGKSRLTKLEWFGNTYELQ</sequence>
<evidence type="ECO:0000313" key="1">
    <source>
        <dbReference type="EMBL" id="NBG65708.1"/>
    </source>
</evidence>
<reference evidence="1 2" key="1">
    <citation type="submission" date="2019-12" db="EMBL/GenBank/DDBJ databases">
        <authorList>
            <person name="Zhao J."/>
        </authorList>
    </citation>
    <scope>NUCLEOTIDE SEQUENCE [LARGE SCALE GENOMIC DNA]</scope>
    <source>
        <strain evidence="1 2">S-15</strain>
    </source>
</reference>
<gene>
    <name evidence="1" type="ORF">GQN54_06235</name>
</gene>
<name>A0A6N9NGE5_9FLAO</name>
<keyword evidence="2" id="KW-1185">Reference proteome</keyword>
<dbReference type="RefSeq" id="WP_160632650.1">
    <property type="nucleotide sequence ID" value="NZ_WWNE01000005.1"/>
</dbReference>
<dbReference type="AlphaFoldDB" id="A0A6N9NGE5"/>
<organism evidence="1 2">
    <name type="scientific">Acidiluteibacter ferrifornacis</name>
    <dbReference type="NCBI Taxonomy" id="2692424"/>
    <lineage>
        <taxon>Bacteria</taxon>
        <taxon>Pseudomonadati</taxon>
        <taxon>Bacteroidota</taxon>
        <taxon>Flavobacteriia</taxon>
        <taxon>Flavobacteriales</taxon>
        <taxon>Cryomorphaceae</taxon>
        <taxon>Acidiluteibacter</taxon>
    </lineage>
</organism>